<gene>
    <name evidence="9 12" type="primary">trpD</name>
    <name evidence="12" type="ORF">JL107_06460</name>
</gene>
<feature type="binding site" evidence="9">
    <location>
        <begin position="97"/>
        <end position="100"/>
    </location>
    <ligand>
        <name>5-phospho-alpha-D-ribose 1-diphosphate</name>
        <dbReference type="ChEBI" id="CHEBI:58017"/>
    </ligand>
</feature>
<evidence type="ECO:0000256" key="6">
    <source>
        <dbReference type="ARBA" id="ARBA00023141"/>
    </source>
</evidence>
<feature type="binding site" evidence="9">
    <location>
        <position position="95"/>
    </location>
    <ligand>
        <name>5-phospho-alpha-D-ribose 1-diphosphate</name>
        <dbReference type="ChEBI" id="CHEBI:58017"/>
    </ligand>
</feature>
<comment type="function">
    <text evidence="9">Catalyzes the transfer of the phosphoribosyl group of 5-phosphorylribose-1-pyrophosphate (PRPP) to anthranilate to yield N-(5'-phosphoribosyl)-anthranilate (PRA).</text>
</comment>
<dbReference type="PANTHER" id="PTHR43285:SF2">
    <property type="entry name" value="ANTHRANILATE PHOSPHORIBOSYLTRANSFERASE"/>
    <property type="match status" value="1"/>
</dbReference>
<keyword evidence="3 9" id="KW-0328">Glycosyltransferase</keyword>
<comment type="cofactor">
    <cofactor evidence="9">
        <name>Mg(2+)</name>
        <dbReference type="ChEBI" id="CHEBI:18420"/>
    </cofactor>
    <text evidence="9">Binds 2 magnesium ions per monomer.</text>
</comment>
<dbReference type="HAMAP" id="MF_00211">
    <property type="entry name" value="TrpD"/>
    <property type="match status" value="1"/>
</dbReference>
<evidence type="ECO:0000313" key="12">
    <source>
        <dbReference type="EMBL" id="MBM9476080.1"/>
    </source>
</evidence>
<feature type="binding site" evidence="9">
    <location>
        <position position="127"/>
    </location>
    <ligand>
        <name>5-phospho-alpha-D-ribose 1-diphosphate</name>
        <dbReference type="ChEBI" id="CHEBI:58017"/>
    </ligand>
</feature>
<dbReference type="PANTHER" id="PTHR43285">
    <property type="entry name" value="ANTHRANILATE PHOSPHORIBOSYLTRANSFERASE"/>
    <property type="match status" value="1"/>
</dbReference>
<evidence type="ECO:0000256" key="1">
    <source>
        <dbReference type="ARBA" id="ARBA00004907"/>
    </source>
</evidence>
<dbReference type="GO" id="GO:0000287">
    <property type="term" value="F:magnesium ion binding"/>
    <property type="evidence" value="ECO:0007669"/>
    <property type="project" value="UniProtKB-UniRule"/>
</dbReference>
<feature type="binding site" evidence="9">
    <location>
        <position position="231"/>
    </location>
    <ligand>
        <name>Mg(2+)</name>
        <dbReference type="ChEBI" id="CHEBI:18420"/>
        <label>2</label>
    </ligand>
</feature>
<evidence type="ECO:0000256" key="9">
    <source>
        <dbReference type="HAMAP-Rule" id="MF_00211"/>
    </source>
</evidence>
<keyword evidence="13" id="KW-1185">Reference proteome</keyword>
<dbReference type="NCBIfam" id="TIGR01245">
    <property type="entry name" value="trpD"/>
    <property type="match status" value="1"/>
</dbReference>
<feature type="binding site" evidence="9">
    <location>
        <position position="99"/>
    </location>
    <ligand>
        <name>Mg(2+)</name>
        <dbReference type="ChEBI" id="CHEBI:18420"/>
        <label>1</label>
    </ligand>
</feature>
<comment type="catalytic activity">
    <reaction evidence="7 9">
        <text>N-(5-phospho-beta-D-ribosyl)anthranilate + diphosphate = 5-phospho-alpha-D-ribose 1-diphosphate + anthranilate</text>
        <dbReference type="Rhea" id="RHEA:11768"/>
        <dbReference type="ChEBI" id="CHEBI:16567"/>
        <dbReference type="ChEBI" id="CHEBI:18277"/>
        <dbReference type="ChEBI" id="CHEBI:33019"/>
        <dbReference type="ChEBI" id="CHEBI:58017"/>
        <dbReference type="EC" id="2.4.2.18"/>
    </reaction>
</comment>
<dbReference type="InterPro" id="IPR035902">
    <property type="entry name" value="Nuc_phospho_transferase"/>
</dbReference>
<evidence type="ECO:0000256" key="5">
    <source>
        <dbReference type="ARBA" id="ARBA00022822"/>
    </source>
</evidence>
<comment type="caution">
    <text evidence="9">Lacks conserved residue(s) required for the propagation of feature annotation.</text>
</comment>
<evidence type="ECO:0000259" key="11">
    <source>
        <dbReference type="Pfam" id="PF02885"/>
    </source>
</evidence>
<feature type="binding site" evidence="9">
    <location>
        <begin position="115"/>
        <end position="123"/>
    </location>
    <ligand>
        <name>5-phospho-alpha-D-ribose 1-diphosphate</name>
        <dbReference type="ChEBI" id="CHEBI:58017"/>
    </ligand>
</feature>
<dbReference type="InterPro" id="IPR017459">
    <property type="entry name" value="Glycosyl_Trfase_fam3_N_dom"/>
</dbReference>
<evidence type="ECO:0000259" key="10">
    <source>
        <dbReference type="Pfam" id="PF00591"/>
    </source>
</evidence>
<dbReference type="GO" id="GO:0000162">
    <property type="term" value="P:L-tryptophan biosynthetic process"/>
    <property type="evidence" value="ECO:0007669"/>
    <property type="project" value="UniProtKB-UniRule"/>
</dbReference>
<feature type="binding site" evidence="9">
    <location>
        <position position="118"/>
    </location>
    <ligand>
        <name>anthranilate</name>
        <dbReference type="ChEBI" id="CHEBI:16567"/>
        <label>1</label>
    </ligand>
</feature>
<sequence length="350" mass="35927">MTHPTATRTWPDLLTRLLGRNDLADADTGWVMDRIMAGEATSAQLAGFAVALRAKGATAAEVAGLAGSMLAHAVRVEIPVRAVDLVGTGGDRANTVNISTMAAVVTAAAGAPVVKHGNRAASSKCGAADLLEALGVPLSLPAAAVAECVREAGIGFCFAPVYHPSLRHAAAPRREMGIPTVFNFLGPLTNPAQPVAGAIGCGDPTMAPVMAEVFARRGAEVLVFRGDDGLDELTTTTTSSVWVVRDGAVRRDTVDPRDLDIPPARPADLAGGDAAVNTAAARELFAGERGAVRDAVVLNAAAALATHAGLTDDLTADLRRGMERAGAALDDGGAERLLDRWVEVGRRLAG</sequence>
<reference evidence="12" key="1">
    <citation type="submission" date="2021-01" db="EMBL/GenBank/DDBJ databases">
        <title>KCTC 19127 draft genome.</title>
        <authorList>
            <person name="An D."/>
        </authorList>
    </citation>
    <scope>NUCLEOTIDE SEQUENCE</scope>
    <source>
        <strain evidence="12">KCTC 19127</strain>
    </source>
</reference>
<dbReference type="Proteomes" id="UP000663801">
    <property type="component" value="Unassembled WGS sequence"/>
</dbReference>
<evidence type="ECO:0000256" key="3">
    <source>
        <dbReference type="ARBA" id="ARBA00022676"/>
    </source>
</evidence>
<evidence type="ECO:0000256" key="2">
    <source>
        <dbReference type="ARBA" id="ARBA00022605"/>
    </source>
</evidence>
<feature type="binding site" evidence="9">
    <location>
        <position position="173"/>
    </location>
    <ligand>
        <name>anthranilate</name>
        <dbReference type="ChEBI" id="CHEBI:16567"/>
        <label>2</label>
    </ligand>
</feature>
<keyword evidence="4 9" id="KW-0808">Transferase</keyword>
<evidence type="ECO:0000256" key="8">
    <source>
        <dbReference type="ARBA" id="ARBA00061188"/>
    </source>
</evidence>
<organism evidence="12 13">
    <name type="scientific">Nakamurella flavida</name>
    <dbReference type="NCBI Taxonomy" id="363630"/>
    <lineage>
        <taxon>Bacteria</taxon>
        <taxon>Bacillati</taxon>
        <taxon>Actinomycetota</taxon>
        <taxon>Actinomycetes</taxon>
        <taxon>Nakamurellales</taxon>
        <taxon>Nakamurellaceae</taxon>
        <taxon>Nakamurella</taxon>
    </lineage>
</organism>
<keyword evidence="9" id="KW-0460">Magnesium</keyword>
<feature type="binding site" evidence="9">
    <location>
        <begin position="90"/>
        <end position="91"/>
    </location>
    <ligand>
        <name>5-phospho-alpha-D-ribose 1-diphosphate</name>
        <dbReference type="ChEBI" id="CHEBI:58017"/>
    </ligand>
</feature>
<keyword evidence="6 9" id="KW-0057">Aromatic amino acid biosynthesis</keyword>
<keyword evidence="9" id="KW-0479">Metal-binding</keyword>
<keyword evidence="5 9" id="KW-0822">Tryptophan biosynthesis</keyword>
<dbReference type="GO" id="GO:0004048">
    <property type="term" value="F:anthranilate phosphoribosyltransferase activity"/>
    <property type="evidence" value="ECO:0007669"/>
    <property type="project" value="UniProtKB-UniRule"/>
</dbReference>
<feature type="domain" description="Glycosyl transferase family 3" evidence="10">
    <location>
        <begin position="81"/>
        <end position="334"/>
    </location>
</feature>
<evidence type="ECO:0000256" key="7">
    <source>
        <dbReference type="ARBA" id="ARBA00052328"/>
    </source>
</evidence>
<dbReference type="GO" id="GO:0005829">
    <property type="term" value="C:cytosol"/>
    <property type="evidence" value="ECO:0007669"/>
    <property type="project" value="TreeGrafter"/>
</dbReference>
<name>A0A938YNG9_9ACTN</name>
<dbReference type="Pfam" id="PF00591">
    <property type="entry name" value="Glycos_transf_3"/>
    <property type="match status" value="1"/>
</dbReference>
<dbReference type="InterPro" id="IPR005940">
    <property type="entry name" value="Anthranilate_Pribosyl_Tfrase"/>
</dbReference>
<feature type="binding site" evidence="9">
    <location>
        <position position="87"/>
    </location>
    <ligand>
        <name>anthranilate</name>
        <dbReference type="ChEBI" id="CHEBI:16567"/>
        <label>1</label>
    </ligand>
</feature>
<comment type="subunit">
    <text evidence="9">Homodimer.</text>
</comment>
<comment type="caution">
    <text evidence="12">The sequence shown here is derived from an EMBL/GenBank/DDBJ whole genome shotgun (WGS) entry which is preliminary data.</text>
</comment>
<evidence type="ECO:0000313" key="13">
    <source>
        <dbReference type="Proteomes" id="UP000663801"/>
    </source>
</evidence>
<dbReference type="FunFam" id="3.40.1030.10:FF:000002">
    <property type="entry name" value="Anthranilate phosphoribosyltransferase"/>
    <property type="match status" value="1"/>
</dbReference>
<dbReference type="Gene3D" id="3.40.1030.10">
    <property type="entry name" value="Nucleoside phosphorylase/phosphoribosyltransferase catalytic domain"/>
    <property type="match status" value="1"/>
</dbReference>
<comment type="similarity">
    <text evidence="8">In the C-terminal section; belongs to the anthranilate phosphoribosyltransferase family.</text>
</comment>
<dbReference type="EC" id="2.4.2.18" evidence="9"/>
<feature type="domain" description="Glycosyl transferase family 3 N-terminal" evidence="11">
    <location>
        <begin position="12"/>
        <end position="73"/>
    </location>
</feature>
<comment type="pathway">
    <text evidence="1 9">Amino-acid biosynthesis; L-tryptophan biosynthesis; L-tryptophan from chorismate: step 2/5.</text>
</comment>
<feature type="binding site" evidence="9">
    <location>
        <position position="232"/>
    </location>
    <ligand>
        <name>Mg(2+)</name>
        <dbReference type="ChEBI" id="CHEBI:18420"/>
        <label>2</label>
    </ligand>
</feature>
<evidence type="ECO:0000256" key="4">
    <source>
        <dbReference type="ARBA" id="ARBA00022679"/>
    </source>
</evidence>
<dbReference type="Gene3D" id="1.20.970.10">
    <property type="entry name" value="Transferase, Pyrimidine Nucleoside Phosphorylase, Chain C"/>
    <property type="match status" value="1"/>
</dbReference>
<dbReference type="InterPro" id="IPR036320">
    <property type="entry name" value="Glycosyl_Trfase_fam3_N_dom_sf"/>
</dbReference>
<dbReference type="SUPFAM" id="SSF47648">
    <property type="entry name" value="Nucleoside phosphorylase/phosphoribosyltransferase N-terminal domain"/>
    <property type="match status" value="1"/>
</dbReference>
<comment type="similarity">
    <text evidence="9">Belongs to the anthranilate phosphoribosyltransferase family.</text>
</comment>
<accession>A0A938YNG9</accession>
<dbReference type="RefSeq" id="WP_205256183.1">
    <property type="nucleotide sequence ID" value="NZ_BAAAPV010000003.1"/>
</dbReference>
<protein>
    <recommendedName>
        <fullName evidence="9">Anthranilate phosphoribosyltransferase</fullName>
        <ecNumber evidence="9">2.4.2.18</ecNumber>
    </recommendedName>
</protein>
<proteinExistence type="inferred from homology"/>
<feature type="binding site" evidence="9">
    <location>
        <position position="87"/>
    </location>
    <ligand>
        <name>5-phospho-alpha-D-ribose 1-diphosphate</name>
        <dbReference type="ChEBI" id="CHEBI:58017"/>
    </ligand>
</feature>
<dbReference type="Pfam" id="PF02885">
    <property type="entry name" value="Glycos_trans_3N"/>
    <property type="match status" value="1"/>
</dbReference>
<dbReference type="InterPro" id="IPR000312">
    <property type="entry name" value="Glycosyl_Trfase_fam3"/>
</dbReference>
<feature type="binding site" evidence="9">
    <location>
        <position position="232"/>
    </location>
    <ligand>
        <name>Mg(2+)</name>
        <dbReference type="ChEBI" id="CHEBI:18420"/>
        <label>1</label>
    </ligand>
</feature>
<keyword evidence="2 9" id="KW-0028">Amino-acid biosynthesis</keyword>
<dbReference type="SUPFAM" id="SSF52418">
    <property type="entry name" value="Nucleoside phosphorylase/phosphoribosyltransferase catalytic domain"/>
    <property type="match status" value="1"/>
</dbReference>
<dbReference type="AlphaFoldDB" id="A0A938YNG9"/>
<dbReference type="EMBL" id="JAERWL010000006">
    <property type="protein sequence ID" value="MBM9476080.1"/>
    <property type="molecule type" value="Genomic_DNA"/>
</dbReference>